<evidence type="ECO:0000256" key="1">
    <source>
        <dbReference type="PROSITE-ProRule" id="PRU00409"/>
    </source>
</evidence>
<dbReference type="InterPro" id="IPR053191">
    <property type="entry name" value="DcsG_Biosynth_Enzyme"/>
</dbReference>
<organism evidence="3 4">
    <name type="scientific">Pseudomarimonas salicorniae</name>
    <dbReference type="NCBI Taxonomy" id="2933270"/>
    <lineage>
        <taxon>Bacteria</taxon>
        <taxon>Pseudomonadati</taxon>
        <taxon>Pseudomonadota</taxon>
        <taxon>Gammaproteobacteria</taxon>
        <taxon>Lysobacterales</taxon>
        <taxon>Lysobacteraceae</taxon>
        <taxon>Pseudomarimonas</taxon>
    </lineage>
</organism>
<dbReference type="SUPFAM" id="SSF56059">
    <property type="entry name" value="Glutathione synthetase ATP-binding domain-like"/>
    <property type="match status" value="1"/>
</dbReference>
<dbReference type="Proteomes" id="UP001431449">
    <property type="component" value="Unassembled WGS sequence"/>
</dbReference>
<dbReference type="PANTHER" id="PTHR39217:SF1">
    <property type="entry name" value="GLUTATHIONE SYNTHETASE"/>
    <property type="match status" value="1"/>
</dbReference>
<evidence type="ECO:0000313" key="3">
    <source>
        <dbReference type="EMBL" id="MCK7594029.1"/>
    </source>
</evidence>
<reference evidence="3" key="1">
    <citation type="submission" date="2022-04" db="EMBL/GenBank/DDBJ databases">
        <title>Lysobacter sp. CAU 1642 isolated from sea sand.</title>
        <authorList>
            <person name="Kim W."/>
        </authorList>
    </citation>
    <scope>NUCLEOTIDE SEQUENCE</scope>
    <source>
        <strain evidence="3">CAU 1642</strain>
    </source>
</reference>
<proteinExistence type="predicted"/>
<evidence type="ECO:0000313" key="4">
    <source>
        <dbReference type="Proteomes" id="UP001431449"/>
    </source>
</evidence>
<sequence>MRIALATAIAAWEQDADLPPLLEAFARAGIGAEALAWDDPTVSWSRFDAVLLRSTWDYAVRRDAFLDWCGRVEKATRLVNPLETVRWNSDKRYLADLAARGVAIVPTVFIESDRDLPRIAEQSGEFVLKPSVGAGSRHAARFDPTQAAEADRHARRLLAEGYCVLLQPYLEAVDEHGESALVHIGGRYTHAIRKGPLLPRGGTASDLLFAAEDIRPRIATDAEHSAAERVLAALPHPALYARVDLLPGKTGPLLLELELVEPSLFFEGSEDAADALVDALVESLQG</sequence>
<keyword evidence="1" id="KW-0067">ATP-binding</keyword>
<protein>
    <recommendedName>
        <fullName evidence="2">ATP-grasp domain-containing protein</fullName>
    </recommendedName>
</protein>
<keyword evidence="4" id="KW-1185">Reference proteome</keyword>
<comment type="caution">
    <text evidence="3">The sequence shown here is derived from an EMBL/GenBank/DDBJ whole genome shotgun (WGS) entry which is preliminary data.</text>
</comment>
<dbReference type="PROSITE" id="PS50975">
    <property type="entry name" value="ATP_GRASP"/>
    <property type="match status" value="1"/>
</dbReference>
<feature type="domain" description="ATP-grasp" evidence="2">
    <location>
        <begin position="94"/>
        <end position="285"/>
    </location>
</feature>
<name>A0ABT0GIL1_9GAMM</name>
<dbReference type="RefSeq" id="WP_248208910.1">
    <property type="nucleotide sequence ID" value="NZ_JALNMH010000007.1"/>
</dbReference>
<dbReference type="InterPro" id="IPR011761">
    <property type="entry name" value="ATP-grasp"/>
</dbReference>
<gene>
    <name evidence="3" type="ORF">M0G41_10125</name>
</gene>
<dbReference type="EMBL" id="JALNMH010000007">
    <property type="protein sequence ID" value="MCK7594029.1"/>
    <property type="molecule type" value="Genomic_DNA"/>
</dbReference>
<keyword evidence="1" id="KW-0547">Nucleotide-binding</keyword>
<accession>A0ABT0GIL1</accession>
<dbReference type="PANTHER" id="PTHR39217">
    <property type="match status" value="1"/>
</dbReference>
<evidence type="ECO:0000259" key="2">
    <source>
        <dbReference type="PROSITE" id="PS50975"/>
    </source>
</evidence>